<keyword evidence="3" id="KW-1185">Reference proteome</keyword>
<reference evidence="2 3" key="1">
    <citation type="submission" date="2024-10" db="EMBL/GenBank/DDBJ databases">
        <title>Updated reference genomes for cyclostephanoid diatoms.</title>
        <authorList>
            <person name="Roberts W.R."/>
            <person name="Alverson A.J."/>
        </authorList>
    </citation>
    <scope>NUCLEOTIDE SEQUENCE [LARGE SCALE GENOMIC DNA]</scope>
    <source>
        <strain evidence="2 3">AJA276-08</strain>
    </source>
</reference>
<feature type="compositionally biased region" description="Basic residues" evidence="1">
    <location>
        <begin position="41"/>
        <end position="61"/>
    </location>
</feature>
<feature type="compositionally biased region" description="Polar residues" evidence="1">
    <location>
        <begin position="117"/>
        <end position="127"/>
    </location>
</feature>
<feature type="region of interest" description="Disordered" evidence="1">
    <location>
        <begin position="117"/>
        <end position="176"/>
    </location>
</feature>
<name>A0ABD3NFE1_9STRA</name>
<dbReference type="EMBL" id="JALLAZ020001453">
    <property type="protein sequence ID" value="KAL3774663.1"/>
    <property type="molecule type" value="Genomic_DNA"/>
</dbReference>
<dbReference type="Proteomes" id="UP001530315">
    <property type="component" value="Unassembled WGS sequence"/>
</dbReference>
<protein>
    <submittedName>
        <fullName evidence="2">Uncharacterized protein</fullName>
    </submittedName>
</protein>
<evidence type="ECO:0000313" key="2">
    <source>
        <dbReference type="EMBL" id="KAL3774663.1"/>
    </source>
</evidence>
<feature type="compositionally biased region" description="Low complexity" evidence="1">
    <location>
        <begin position="143"/>
        <end position="166"/>
    </location>
</feature>
<feature type="compositionally biased region" description="Gly residues" evidence="1">
    <location>
        <begin position="128"/>
        <end position="141"/>
    </location>
</feature>
<evidence type="ECO:0000313" key="3">
    <source>
        <dbReference type="Proteomes" id="UP001530315"/>
    </source>
</evidence>
<accession>A0ABD3NFE1</accession>
<feature type="region of interest" description="Disordered" evidence="1">
    <location>
        <begin position="213"/>
        <end position="275"/>
    </location>
</feature>
<organism evidence="2 3">
    <name type="scientific">Stephanodiscus triporus</name>
    <dbReference type="NCBI Taxonomy" id="2934178"/>
    <lineage>
        <taxon>Eukaryota</taxon>
        <taxon>Sar</taxon>
        <taxon>Stramenopiles</taxon>
        <taxon>Ochrophyta</taxon>
        <taxon>Bacillariophyta</taxon>
        <taxon>Coscinodiscophyceae</taxon>
        <taxon>Thalassiosirophycidae</taxon>
        <taxon>Stephanodiscales</taxon>
        <taxon>Stephanodiscaceae</taxon>
        <taxon>Stephanodiscus</taxon>
    </lineage>
</organism>
<proteinExistence type="predicted"/>
<gene>
    <name evidence="2" type="ORF">ACHAW5_003672</name>
</gene>
<evidence type="ECO:0000256" key="1">
    <source>
        <dbReference type="SAM" id="MobiDB-lite"/>
    </source>
</evidence>
<feature type="region of interest" description="Disordered" evidence="1">
    <location>
        <begin position="34"/>
        <end position="72"/>
    </location>
</feature>
<dbReference type="AlphaFoldDB" id="A0ABD3NFE1"/>
<sequence length="522" mass="56156">MGDNAAVGRRQHTQQQQQPHPYVYQYQHFDPRSHVEVPHHPTAKKASRRRPTAGGGKAHHLHAGDPPVHDHRLRGYYGGAGVGNINGGGNIGAWPAVPPTVHLPNVPGAGLIKDVSPLTNHHLSSGTKRGGGGGDDGGGGRQSSSLLLPDTPSLLLPETPHFGDVPSPDDDGLSSSSAVAVAIAELESGVVDGTVKSSPLDLLSSVSTSPVIANLPGKVSTRPPSYGGGGDGGAGAAQSYEMRHHHYPGGHSSYTYPAPPTDHHYHPNDNPSDSITADLSATPPMAQPRQSNLELMLSAANTLDIDESKRAKRRKLSAENANTVKKRLLLLNNRHVEPNATASAGTATAGIHNLFSVGGYPPGFDPSTLPPTRSTVKPSSKASKAKLIDSEAVAQALQASTLARQALERPRVGKQLLLSMALVRTNPRTPPSCYPAHGTILTDRFHWAAFPPLDAILRTNMRRYYELSTNKCQSKDQQEFNNVLVMNVKREAHKYGWEFDREAFDDKKIRDRIRCFYKRICC</sequence>
<feature type="compositionally biased region" description="Gly residues" evidence="1">
    <location>
        <begin position="226"/>
        <end position="235"/>
    </location>
</feature>
<comment type="caution">
    <text evidence="2">The sequence shown here is derived from an EMBL/GenBank/DDBJ whole genome shotgun (WGS) entry which is preliminary data.</text>
</comment>